<dbReference type="Proteomes" id="UP000316726">
    <property type="component" value="Chromosome 8"/>
</dbReference>
<sequence>MVMVMVMLFSLLRRDREFLHWCQLNKSVQQLEDCKVKVELIHSDFTPYAKIEYVNGQFEELNHKMYTSRMIEHVLSQCDLVSEGKQIWEEEDWDDYAYQAEAAADQTWRDWSFDRELLDLVVMGEDYPADDAEARGSQDQEDQK</sequence>
<dbReference type="Gene3D" id="3.40.30.10">
    <property type="entry name" value="Glutaredoxin"/>
    <property type="match status" value="1"/>
</dbReference>
<name>A0A5B8MQF1_9CHLO</name>
<proteinExistence type="predicted"/>
<dbReference type="AlphaFoldDB" id="A0A5B8MQF1"/>
<reference evidence="1 2" key="1">
    <citation type="submission" date="2018-07" db="EMBL/GenBank/DDBJ databases">
        <title>The complete nuclear genome of the prasinophyte Chloropicon primus (CCMP1205).</title>
        <authorList>
            <person name="Pombert J.-F."/>
            <person name="Otis C."/>
            <person name="Turmel M."/>
            <person name="Lemieux C."/>
        </authorList>
    </citation>
    <scope>NUCLEOTIDE SEQUENCE [LARGE SCALE GENOMIC DNA]</scope>
    <source>
        <strain evidence="1 2">CCMP1205</strain>
    </source>
</reference>
<keyword evidence="2" id="KW-1185">Reference proteome</keyword>
<protein>
    <submittedName>
        <fullName evidence="1">Uncharacterized protein</fullName>
    </submittedName>
</protein>
<evidence type="ECO:0000313" key="1">
    <source>
        <dbReference type="EMBL" id="QDZ22627.1"/>
    </source>
</evidence>
<gene>
    <name evidence="1" type="ORF">A3770_08p51450</name>
</gene>
<accession>A0A5B8MQF1</accession>
<organism evidence="1 2">
    <name type="scientific">Chloropicon primus</name>
    <dbReference type="NCBI Taxonomy" id="1764295"/>
    <lineage>
        <taxon>Eukaryota</taxon>
        <taxon>Viridiplantae</taxon>
        <taxon>Chlorophyta</taxon>
        <taxon>Chloropicophyceae</taxon>
        <taxon>Chloropicales</taxon>
        <taxon>Chloropicaceae</taxon>
        <taxon>Chloropicon</taxon>
    </lineage>
</organism>
<dbReference type="EMBL" id="CP031041">
    <property type="protein sequence ID" value="QDZ22627.1"/>
    <property type="molecule type" value="Genomic_DNA"/>
</dbReference>
<evidence type="ECO:0000313" key="2">
    <source>
        <dbReference type="Proteomes" id="UP000316726"/>
    </source>
</evidence>